<reference evidence="7 8" key="1">
    <citation type="submission" date="2018-05" db="EMBL/GenBank/DDBJ databases">
        <title>Zavarzinia sp. HR-AS.</title>
        <authorList>
            <person name="Lee Y."/>
            <person name="Jeon C.O."/>
        </authorList>
    </citation>
    <scope>NUCLEOTIDE SEQUENCE [LARGE SCALE GENOMIC DNA]</scope>
    <source>
        <strain evidence="7 8">HR-AS</strain>
    </source>
</reference>
<keyword evidence="4 5" id="KW-0663">Pyridoxal phosphate</keyword>
<dbReference type="Pfam" id="PF01212">
    <property type="entry name" value="Beta_elim_lyase"/>
    <property type="match status" value="1"/>
</dbReference>
<organism evidence="7 8">
    <name type="scientific">Zavarzinia aquatilis</name>
    <dbReference type="NCBI Taxonomy" id="2211142"/>
    <lineage>
        <taxon>Bacteria</taxon>
        <taxon>Pseudomonadati</taxon>
        <taxon>Pseudomonadota</taxon>
        <taxon>Alphaproteobacteria</taxon>
        <taxon>Rhodospirillales</taxon>
        <taxon>Zavarziniaceae</taxon>
        <taxon>Zavarzinia</taxon>
    </lineage>
</organism>
<dbReference type="Gene3D" id="3.90.1150.10">
    <property type="entry name" value="Aspartate Aminotransferase, domain 1"/>
    <property type="match status" value="1"/>
</dbReference>
<evidence type="ECO:0000256" key="2">
    <source>
        <dbReference type="ARBA" id="ARBA00006966"/>
    </source>
</evidence>
<comment type="catalytic activity">
    <reaction evidence="5">
        <text>L-threonine = acetaldehyde + glycine</text>
        <dbReference type="Rhea" id="RHEA:19625"/>
        <dbReference type="ChEBI" id="CHEBI:15343"/>
        <dbReference type="ChEBI" id="CHEBI:57305"/>
        <dbReference type="ChEBI" id="CHEBI:57926"/>
        <dbReference type="EC" id="4.1.2.48"/>
    </reaction>
</comment>
<comment type="catalytic activity">
    <reaction evidence="5">
        <text>L-allo-threonine = acetaldehyde + glycine</text>
        <dbReference type="Rhea" id="RHEA:26209"/>
        <dbReference type="ChEBI" id="CHEBI:15343"/>
        <dbReference type="ChEBI" id="CHEBI:57305"/>
        <dbReference type="ChEBI" id="CHEBI:58585"/>
        <dbReference type="EC" id="4.1.2.48"/>
    </reaction>
</comment>
<comment type="similarity">
    <text evidence="2 5">Belongs to the threonine aldolase family.</text>
</comment>
<comment type="subunit">
    <text evidence="3">Homotetramer.</text>
</comment>
<keyword evidence="8" id="KW-1185">Reference proteome</keyword>
<dbReference type="SUPFAM" id="SSF53383">
    <property type="entry name" value="PLP-dependent transferases"/>
    <property type="match status" value="1"/>
</dbReference>
<dbReference type="GO" id="GO:0006567">
    <property type="term" value="P:L-threonine catabolic process"/>
    <property type="evidence" value="ECO:0007669"/>
    <property type="project" value="UniProtKB-UniRule"/>
</dbReference>
<evidence type="ECO:0000256" key="4">
    <source>
        <dbReference type="ARBA" id="ARBA00022898"/>
    </source>
</evidence>
<proteinExistence type="inferred from homology"/>
<keyword evidence="5" id="KW-0456">Lyase</keyword>
<evidence type="ECO:0000256" key="5">
    <source>
        <dbReference type="PIRNR" id="PIRNR038940"/>
    </source>
</evidence>
<comment type="function">
    <text evidence="5">Catalyzes the cleavage of L-allo-threonine and L-threonine to glycine and acetaldehyde.</text>
</comment>
<dbReference type="PANTHER" id="PTHR48097:SF5">
    <property type="entry name" value="LOW SPECIFICITY L-THREONINE ALDOLASE"/>
    <property type="match status" value="1"/>
</dbReference>
<comment type="cofactor">
    <cofactor evidence="1 5">
        <name>pyridoxal 5'-phosphate</name>
        <dbReference type="ChEBI" id="CHEBI:597326"/>
    </cofactor>
</comment>
<feature type="domain" description="Aromatic amino acid beta-eliminating lyase/threonine aldolase" evidence="6">
    <location>
        <begin position="3"/>
        <end position="290"/>
    </location>
</feature>
<dbReference type="PIRSF" id="PIRSF038940">
    <property type="entry name" value="Low_specificity_LTA"/>
    <property type="match status" value="1"/>
</dbReference>
<evidence type="ECO:0000313" key="8">
    <source>
        <dbReference type="Proteomes" id="UP000245461"/>
    </source>
</evidence>
<dbReference type="InterPro" id="IPR015424">
    <property type="entry name" value="PyrdxlP-dep_Trfase"/>
</dbReference>
<dbReference type="PANTHER" id="PTHR48097">
    <property type="entry name" value="L-THREONINE ALDOLASE-RELATED"/>
    <property type="match status" value="1"/>
</dbReference>
<protein>
    <recommendedName>
        <fullName evidence="5">L-threonine aldolase</fullName>
        <ecNumber evidence="5">4.1.2.48</ecNumber>
    </recommendedName>
</protein>
<evidence type="ECO:0000259" key="6">
    <source>
        <dbReference type="Pfam" id="PF01212"/>
    </source>
</evidence>
<dbReference type="EC" id="4.1.2.48" evidence="5"/>
<dbReference type="OrthoDB" id="9774495at2"/>
<gene>
    <name evidence="7" type="ORF">DKG74_08905</name>
</gene>
<dbReference type="InterPro" id="IPR015421">
    <property type="entry name" value="PyrdxlP-dep_Trfase_major"/>
</dbReference>
<dbReference type="InterPro" id="IPR026273">
    <property type="entry name" value="Low_specificity_L-TA_bact"/>
</dbReference>
<evidence type="ECO:0000256" key="1">
    <source>
        <dbReference type="ARBA" id="ARBA00001933"/>
    </source>
</evidence>
<dbReference type="Proteomes" id="UP000245461">
    <property type="component" value="Unassembled WGS sequence"/>
</dbReference>
<dbReference type="RefSeq" id="WP_109904844.1">
    <property type="nucleotide sequence ID" value="NZ_QGLE01000004.1"/>
</dbReference>
<dbReference type="GO" id="GO:0008732">
    <property type="term" value="F:L-allo-threonine aldolase activity"/>
    <property type="evidence" value="ECO:0007669"/>
    <property type="project" value="RHEA"/>
</dbReference>
<accession>A0A317ED80</accession>
<dbReference type="EMBL" id="QGLE01000004">
    <property type="protein sequence ID" value="PWR24226.1"/>
    <property type="molecule type" value="Genomic_DNA"/>
</dbReference>
<dbReference type="AlphaFoldDB" id="A0A317ED80"/>
<evidence type="ECO:0000313" key="7">
    <source>
        <dbReference type="EMBL" id="PWR24226.1"/>
    </source>
</evidence>
<sequence length="353" mass="36839">MNFSSDNVTGAHPKIVAALAEAAAAGPMPAYGADPLTEALTKRLCEVFEREVAVYPVATGTAANALALSALTPPWGGVLAGAEAHVEVDECGAVEAMTGARIMAVPAPDGKLTPAALAARIAPLRKGDQHQVQPAVVSITQASECGTVYAPAEIAAIAAFCRTESLHLHMDGARFANAVASLGCTPAEVTWKAGVEALSFGATKNGALAAEAVIFFDPASAENFLFRRKRAGHLFSKMRFLSAQLLAYLDDDLWLKNAAHANEAARHLALGLIDLPGVDLDHPVDGNELFVRLPLAIADRLLRAGYHFYPWGAPPADPASEAGLYRFVTAFDTDLASIDALLAAALPPAAENT</sequence>
<name>A0A317ED80_9PROT</name>
<dbReference type="Gene3D" id="3.40.640.10">
    <property type="entry name" value="Type I PLP-dependent aspartate aminotransferase-like (Major domain)"/>
    <property type="match status" value="1"/>
</dbReference>
<evidence type="ECO:0000256" key="3">
    <source>
        <dbReference type="ARBA" id="ARBA00011881"/>
    </source>
</evidence>
<dbReference type="InterPro" id="IPR001597">
    <property type="entry name" value="ArAA_b-elim_lyase/Thr_aldolase"/>
</dbReference>
<comment type="caution">
    <text evidence="7">The sequence shown here is derived from an EMBL/GenBank/DDBJ whole genome shotgun (WGS) entry which is preliminary data.</text>
</comment>
<dbReference type="InterPro" id="IPR015422">
    <property type="entry name" value="PyrdxlP-dep_Trfase_small"/>
</dbReference>